<dbReference type="PANTHER" id="PTHR18952">
    <property type="entry name" value="CARBONIC ANHYDRASE"/>
    <property type="match status" value="1"/>
</dbReference>
<comment type="similarity">
    <text evidence="3 10">Belongs to the alpha-carbonic anhydrase family.</text>
</comment>
<protein>
    <recommendedName>
        <fullName evidence="5 10">Carbonic anhydrase</fullName>
        <ecNumber evidence="4 10">4.2.1.1</ecNumber>
    </recommendedName>
</protein>
<evidence type="ECO:0000256" key="1">
    <source>
        <dbReference type="ARBA" id="ARBA00001947"/>
    </source>
</evidence>
<keyword evidence="14" id="KW-1185">Reference proteome</keyword>
<comment type="catalytic activity">
    <reaction evidence="9 10">
        <text>hydrogencarbonate + H(+) = CO2 + H2O</text>
        <dbReference type="Rhea" id="RHEA:10748"/>
        <dbReference type="ChEBI" id="CHEBI:15377"/>
        <dbReference type="ChEBI" id="CHEBI:15378"/>
        <dbReference type="ChEBI" id="CHEBI:16526"/>
        <dbReference type="ChEBI" id="CHEBI:17544"/>
        <dbReference type="EC" id="4.2.1.1"/>
    </reaction>
</comment>
<dbReference type="InterPro" id="IPR018338">
    <property type="entry name" value="Carbonic_anhydrase_a-class_CS"/>
</dbReference>
<accession>M1X0B4</accession>
<evidence type="ECO:0000256" key="4">
    <source>
        <dbReference type="ARBA" id="ARBA00012925"/>
    </source>
</evidence>
<gene>
    <name evidence="13" type="ORF">RINTHH_12680</name>
</gene>
<dbReference type="GO" id="GO:0008270">
    <property type="term" value="F:zinc ion binding"/>
    <property type="evidence" value="ECO:0007669"/>
    <property type="project" value="UniProtKB-UniRule"/>
</dbReference>
<dbReference type="GO" id="GO:0004089">
    <property type="term" value="F:carbonate dehydratase activity"/>
    <property type="evidence" value="ECO:0007669"/>
    <property type="project" value="UniProtKB-UniRule"/>
</dbReference>
<keyword evidence="7 10" id="KW-0862">Zinc</keyword>
<comment type="function">
    <text evidence="2 10">Reversible hydration of carbon dioxide.</text>
</comment>
<keyword evidence="11" id="KW-1133">Transmembrane helix</keyword>
<evidence type="ECO:0000313" key="13">
    <source>
        <dbReference type="EMBL" id="CCH67423.1"/>
    </source>
</evidence>
<keyword evidence="8 10" id="KW-0456">Lyase</keyword>
<keyword evidence="11" id="KW-0472">Membrane</keyword>
<comment type="caution">
    <text evidence="13">The sequence shown here is derived from an EMBL/GenBank/DDBJ whole genome shotgun (WGS) entry which is preliminary data.</text>
</comment>
<name>M1X0B4_9NOST</name>
<evidence type="ECO:0000256" key="9">
    <source>
        <dbReference type="ARBA" id="ARBA00048348"/>
    </source>
</evidence>
<reference evidence="14" key="2">
    <citation type="submission" date="2016-01" db="EMBL/GenBank/DDBJ databases">
        <title>Diatom-associated endosymboitic cyanobacterium lacks core nitrogen metabolism enzymes.</title>
        <authorList>
            <person name="Hilton J.A."/>
            <person name="Foster R.A."/>
            <person name="Tripp H.J."/>
            <person name="Carter B.J."/>
            <person name="Zehr J.P."/>
            <person name="Villareal T.A."/>
        </authorList>
    </citation>
    <scope>NUCLEOTIDE SEQUENCE [LARGE SCALE GENOMIC DNA]</scope>
    <source>
        <strain evidence="14">HH01</strain>
    </source>
</reference>
<evidence type="ECO:0000256" key="11">
    <source>
        <dbReference type="SAM" id="Phobius"/>
    </source>
</evidence>
<dbReference type="Pfam" id="PF00194">
    <property type="entry name" value="Carb_anhydrase"/>
    <property type="match status" value="1"/>
</dbReference>
<evidence type="ECO:0000256" key="5">
    <source>
        <dbReference type="ARBA" id="ARBA00014628"/>
    </source>
</evidence>
<evidence type="ECO:0000256" key="10">
    <source>
        <dbReference type="RuleBase" id="RU367011"/>
    </source>
</evidence>
<dbReference type="EC" id="4.2.1.1" evidence="4 10"/>
<dbReference type="CDD" id="cd03124">
    <property type="entry name" value="alpha_CA_prokaryotic_like"/>
    <property type="match status" value="1"/>
</dbReference>
<dbReference type="InterPro" id="IPR023561">
    <property type="entry name" value="Carbonic_anhydrase_a-class"/>
</dbReference>
<organism evidence="13 14">
    <name type="scientific">Richelia intracellularis HH01</name>
    <dbReference type="NCBI Taxonomy" id="1165094"/>
    <lineage>
        <taxon>Bacteria</taxon>
        <taxon>Bacillati</taxon>
        <taxon>Cyanobacteriota</taxon>
        <taxon>Cyanophyceae</taxon>
        <taxon>Nostocales</taxon>
        <taxon>Nostocaceae</taxon>
        <taxon>Richelia</taxon>
    </lineage>
</organism>
<sequence length="296" mass="33917">MQEVISDRIFGGFTTILVLIYKTHGFVSKTMNRRQLLRYFCVVTPTIAATAATYSLQSRLLAAHNGSKVLWDYFGKKGAKNWGKLSPQFLTCRLGQSQSPINLTSAISASIPNLQFNYNPSTLRIFNNGHTIGVNYDNGSMLTLNGETYELIQFHFHHPSEHTVDNKSYSMELHLIHKSKRGFIAVVGVFLKQGNYNQLLESLWQMMPYQESKEVRFPYITINAQDLIPQSERVYMYYGSLTTPPCSENIYWIVFQEPLEISTDQIQQFAGIFPMNARPVQELNSRFLLQSSSHQY</sequence>
<dbReference type="SUPFAM" id="SSF51069">
    <property type="entry name" value="Carbonic anhydrase"/>
    <property type="match status" value="1"/>
</dbReference>
<dbReference type="EMBL" id="CAIY01000044">
    <property type="protein sequence ID" value="CCH67423.1"/>
    <property type="molecule type" value="Genomic_DNA"/>
</dbReference>
<dbReference type="InterPro" id="IPR041891">
    <property type="entry name" value="Alpha_CA_prokaryot-like"/>
</dbReference>
<keyword evidence="11" id="KW-0812">Transmembrane</keyword>
<dbReference type="SMART" id="SM01057">
    <property type="entry name" value="Carb_anhydrase"/>
    <property type="match status" value="1"/>
</dbReference>
<feature type="domain" description="Alpha-carbonic anhydrase" evidence="12">
    <location>
        <begin position="69"/>
        <end position="292"/>
    </location>
</feature>
<evidence type="ECO:0000256" key="2">
    <source>
        <dbReference type="ARBA" id="ARBA00002904"/>
    </source>
</evidence>
<comment type="cofactor">
    <cofactor evidence="1 10">
        <name>Zn(2+)</name>
        <dbReference type="ChEBI" id="CHEBI:29105"/>
    </cofactor>
</comment>
<keyword evidence="6 10" id="KW-0479">Metal-binding</keyword>
<dbReference type="InterPro" id="IPR001148">
    <property type="entry name" value="CA_dom"/>
</dbReference>
<dbReference type="Gene3D" id="3.10.200.10">
    <property type="entry name" value="Alpha carbonic anhydrase"/>
    <property type="match status" value="1"/>
</dbReference>
<evidence type="ECO:0000259" key="12">
    <source>
        <dbReference type="PROSITE" id="PS51144"/>
    </source>
</evidence>
<proteinExistence type="inferred from homology"/>
<evidence type="ECO:0000313" key="14">
    <source>
        <dbReference type="Proteomes" id="UP000053051"/>
    </source>
</evidence>
<dbReference type="PANTHER" id="PTHR18952:SF265">
    <property type="entry name" value="CARBONIC ANHYDRASE"/>
    <property type="match status" value="1"/>
</dbReference>
<dbReference type="PROSITE" id="PS00162">
    <property type="entry name" value="ALPHA_CA_1"/>
    <property type="match status" value="1"/>
</dbReference>
<evidence type="ECO:0000256" key="8">
    <source>
        <dbReference type="ARBA" id="ARBA00023239"/>
    </source>
</evidence>
<feature type="transmembrane region" description="Helical" evidence="11">
    <location>
        <begin position="36"/>
        <end position="56"/>
    </location>
</feature>
<dbReference type="AlphaFoldDB" id="M1X0B4"/>
<dbReference type="Proteomes" id="UP000053051">
    <property type="component" value="Unassembled WGS sequence"/>
</dbReference>
<evidence type="ECO:0000256" key="3">
    <source>
        <dbReference type="ARBA" id="ARBA00010718"/>
    </source>
</evidence>
<dbReference type="STRING" id="1165094.RINTHH_12680"/>
<evidence type="ECO:0000256" key="7">
    <source>
        <dbReference type="ARBA" id="ARBA00022833"/>
    </source>
</evidence>
<evidence type="ECO:0000256" key="6">
    <source>
        <dbReference type="ARBA" id="ARBA00022723"/>
    </source>
</evidence>
<reference evidence="13 14" key="1">
    <citation type="submission" date="2012-05" db="EMBL/GenBank/DDBJ databases">
        <authorList>
            <person name="Hilton J."/>
        </authorList>
    </citation>
    <scope>NUCLEOTIDE SEQUENCE [LARGE SCALE GENOMIC DNA]</scope>
    <source>
        <strain evidence="13 14">HH01</strain>
    </source>
</reference>
<dbReference type="InterPro" id="IPR036398">
    <property type="entry name" value="CA_dom_sf"/>
</dbReference>
<dbReference type="PROSITE" id="PS51144">
    <property type="entry name" value="ALPHA_CA_2"/>
    <property type="match status" value="1"/>
</dbReference>